<proteinExistence type="inferred from homology"/>
<dbReference type="AlphaFoldDB" id="A0AAW0Z0M7"/>
<feature type="region of interest" description="Disordered" evidence="2">
    <location>
        <begin position="1"/>
        <end position="188"/>
    </location>
</feature>
<dbReference type="GO" id="GO:0030687">
    <property type="term" value="C:preribosome, large subunit precursor"/>
    <property type="evidence" value="ECO:0007669"/>
    <property type="project" value="TreeGrafter"/>
</dbReference>
<gene>
    <name evidence="3" type="ORF">IAR55_003167</name>
</gene>
<evidence type="ECO:0000256" key="1">
    <source>
        <dbReference type="ARBA" id="ARBA00007462"/>
    </source>
</evidence>
<dbReference type="EMBL" id="JBCAWK010000005">
    <property type="protein sequence ID" value="KAK8858936.1"/>
    <property type="molecule type" value="Genomic_DNA"/>
</dbReference>
<dbReference type="PANTHER" id="PTHR13245:SF14">
    <property type="entry name" value="RRP15-LIKE PROTEIN"/>
    <property type="match status" value="1"/>
</dbReference>
<dbReference type="GO" id="GO:0000470">
    <property type="term" value="P:maturation of LSU-rRNA"/>
    <property type="evidence" value="ECO:0007669"/>
    <property type="project" value="TreeGrafter"/>
</dbReference>
<feature type="compositionally biased region" description="Low complexity" evidence="2">
    <location>
        <begin position="17"/>
        <end position="51"/>
    </location>
</feature>
<evidence type="ECO:0000313" key="3">
    <source>
        <dbReference type="EMBL" id="KAK8858936.1"/>
    </source>
</evidence>
<feature type="compositionally biased region" description="Acidic residues" evidence="2">
    <location>
        <begin position="94"/>
        <end position="118"/>
    </location>
</feature>
<accession>A0AAW0Z0M7</accession>
<dbReference type="InterPro" id="IPR012459">
    <property type="entry name" value="Rrp15"/>
</dbReference>
<feature type="compositionally biased region" description="Basic and acidic residues" evidence="2">
    <location>
        <begin position="280"/>
        <end position="300"/>
    </location>
</feature>
<dbReference type="RefSeq" id="XP_066803777.1">
    <property type="nucleotide sequence ID" value="XM_066946276.1"/>
</dbReference>
<dbReference type="Pfam" id="PF07890">
    <property type="entry name" value="Rrp15p"/>
    <property type="match status" value="1"/>
</dbReference>
<comment type="caution">
    <text evidence="3">The sequence shown here is derived from an EMBL/GenBank/DDBJ whole genome shotgun (WGS) entry which is preliminary data.</text>
</comment>
<keyword evidence="4" id="KW-1185">Reference proteome</keyword>
<evidence type="ECO:0008006" key="5">
    <source>
        <dbReference type="Google" id="ProtNLM"/>
    </source>
</evidence>
<evidence type="ECO:0000313" key="4">
    <source>
        <dbReference type="Proteomes" id="UP001388673"/>
    </source>
</evidence>
<dbReference type="Proteomes" id="UP001388673">
    <property type="component" value="Unassembled WGS sequence"/>
</dbReference>
<protein>
    <recommendedName>
        <fullName evidence="5">Rrp15p-domain-containing protein</fullName>
    </recommendedName>
</protein>
<dbReference type="KEGG" id="kne:92180425"/>
<name>A0AAW0Z0M7_9TREE</name>
<sequence length="319" mass="33923">MPALKSALKKPHPASASFSKAGPSISKSSSKSTVSATTTASNTNANAKTSAGARASEGTSGKGKGKHSVTIAKKAQRFKGADSESESDGNASGFEDDDEDVDMEVEDDDEGLNTDEEIEKSKEGKGGKKSTNKRKRPATTASIFGETLATLLSDPLTTKTQQKKKLKPTPETTSTPALAGTQHHQQQPILALSAHKPPTKASVSLEAKARKQVRVDKLEKEDKARVKDVIEGWATGGGQEFERGLRKVAQRGVIKLFNAILLASKNAEEATTSLSAQAKLKPDGPKNKKEKDNILGRGGKEDVLTKETFLDMVRKGSTR</sequence>
<feature type="compositionally biased region" description="Basic residues" evidence="2">
    <location>
        <begin position="127"/>
        <end position="137"/>
    </location>
</feature>
<dbReference type="GO" id="GO:0000460">
    <property type="term" value="P:maturation of 5.8S rRNA"/>
    <property type="evidence" value="ECO:0007669"/>
    <property type="project" value="TreeGrafter"/>
</dbReference>
<dbReference type="GeneID" id="92180425"/>
<comment type="similarity">
    <text evidence="1">Belongs to the RRP15 family.</text>
</comment>
<dbReference type="PANTHER" id="PTHR13245">
    <property type="entry name" value="RRP15-LIKE PROTEIN"/>
    <property type="match status" value="1"/>
</dbReference>
<organism evidence="3 4">
    <name type="scientific">Kwoniella newhampshirensis</name>
    <dbReference type="NCBI Taxonomy" id="1651941"/>
    <lineage>
        <taxon>Eukaryota</taxon>
        <taxon>Fungi</taxon>
        <taxon>Dikarya</taxon>
        <taxon>Basidiomycota</taxon>
        <taxon>Agaricomycotina</taxon>
        <taxon>Tremellomycetes</taxon>
        <taxon>Tremellales</taxon>
        <taxon>Cryptococcaceae</taxon>
        <taxon>Kwoniella</taxon>
    </lineage>
</organism>
<reference evidence="3 4" key="1">
    <citation type="journal article" date="2024" name="bioRxiv">
        <title>Comparative genomics of Cryptococcus and Kwoniella reveals pathogenesis evolution and contrasting karyotype dynamics via intercentromeric recombination or chromosome fusion.</title>
        <authorList>
            <person name="Coelho M.A."/>
            <person name="David-Palma M."/>
            <person name="Shea T."/>
            <person name="Bowers K."/>
            <person name="McGinley-Smith S."/>
            <person name="Mohammad A.W."/>
            <person name="Gnirke A."/>
            <person name="Yurkov A.M."/>
            <person name="Nowrousian M."/>
            <person name="Sun S."/>
            <person name="Cuomo C.A."/>
            <person name="Heitman J."/>
        </authorList>
    </citation>
    <scope>NUCLEOTIDE SEQUENCE [LARGE SCALE GENOMIC DNA]</scope>
    <source>
        <strain evidence="3 4">CBS 13917</strain>
    </source>
</reference>
<feature type="region of interest" description="Disordered" evidence="2">
    <location>
        <begin position="272"/>
        <end position="300"/>
    </location>
</feature>
<evidence type="ECO:0000256" key="2">
    <source>
        <dbReference type="SAM" id="MobiDB-lite"/>
    </source>
</evidence>